<dbReference type="HOGENOM" id="CLU_142395_0_0_1"/>
<dbReference type="GeneID" id="19304617"/>
<dbReference type="RefSeq" id="XP_007869852.1">
    <property type="nucleotide sequence ID" value="XM_007871661.1"/>
</dbReference>
<sequence>MNTVNMSTGYSPIQLHLGRSPRLIPPLVPPMSPSTAEADAGRLIRTIDNLVADTQDHLLSMRVNQAFFANRHRGPEPTFNVGDMVMLSTRNHCWEYKSKGDKRVAK</sequence>
<keyword evidence="2" id="KW-1185">Reference proteome</keyword>
<dbReference type="OrthoDB" id="3268967at2759"/>
<accession>S7PVA6</accession>
<dbReference type="eggNOG" id="ENOG502STSF">
    <property type="taxonomic scope" value="Eukaryota"/>
</dbReference>
<dbReference type="EMBL" id="KB469310">
    <property type="protein sequence ID" value="EPQ51556.1"/>
    <property type="molecule type" value="Genomic_DNA"/>
</dbReference>
<name>S7PVA6_GLOTA</name>
<dbReference type="Proteomes" id="UP000030669">
    <property type="component" value="Unassembled WGS sequence"/>
</dbReference>
<reference evidence="1 2" key="1">
    <citation type="journal article" date="2012" name="Science">
        <title>The Paleozoic origin of enzymatic lignin decomposition reconstructed from 31 fungal genomes.</title>
        <authorList>
            <person name="Floudas D."/>
            <person name="Binder M."/>
            <person name="Riley R."/>
            <person name="Barry K."/>
            <person name="Blanchette R.A."/>
            <person name="Henrissat B."/>
            <person name="Martinez A.T."/>
            <person name="Otillar R."/>
            <person name="Spatafora J.W."/>
            <person name="Yadav J.S."/>
            <person name="Aerts A."/>
            <person name="Benoit I."/>
            <person name="Boyd A."/>
            <person name="Carlson A."/>
            <person name="Copeland A."/>
            <person name="Coutinho P.M."/>
            <person name="de Vries R.P."/>
            <person name="Ferreira P."/>
            <person name="Findley K."/>
            <person name="Foster B."/>
            <person name="Gaskell J."/>
            <person name="Glotzer D."/>
            <person name="Gorecki P."/>
            <person name="Heitman J."/>
            <person name="Hesse C."/>
            <person name="Hori C."/>
            <person name="Igarashi K."/>
            <person name="Jurgens J.A."/>
            <person name="Kallen N."/>
            <person name="Kersten P."/>
            <person name="Kohler A."/>
            <person name="Kuees U."/>
            <person name="Kumar T.K.A."/>
            <person name="Kuo A."/>
            <person name="LaButti K."/>
            <person name="Larrondo L.F."/>
            <person name="Lindquist E."/>
            <person name="Ling A."/>
            <person name="Lombard V."/>
            <person name="Lucas S."/>
            <person name="Lundell T."/>
            <person name="Martin R."/>
            <person name="McLaughlin D.J."/>
            <person name="Morgenstern I."/>
            <person name="Morin E."/>
            <person name="Murat C."/>
            <person name="Nagy L.G."/>
            <person name="Nolan M."/>
            <person name="Ohm R.A."/>
            <person name="Patyshakuliyeva A."/>
            <person name="Rokas A."/>
            <person name="Ruiz-Duenas F.J."/>
            <person name="Sabat G."/>
            <person name="Salamov A."/>
            <person name="Samejima M."/>
            <person name="Schmutz J."/>
            <person name="Slot J.C."/>
            <person name="St John F."/>
            <person name="Stenlid J."/>
            <person name="Sun H."/>
            <person name="Sun S."/>
            <person name="Syed K."/>
            <person name="Tsang A."/>
            <person name="Wiebenga A."/>
            <person name="Young D."/>
            <person name="Pisabarro A."/>
            <person name="Eastwood D.C."/>
            <person name="Martin F."/>
            <person name="Cullen D."/>
            <person name="Grigoriev I.V."/>
            <person name="Hibbett D.S."/>
        </authorList>
    </citation>
    <scope>NUCLEOTIDE SEQUENCE [LARGE SCALE GENOMIC DNA]</scope>
    <source>
        <strain evidence="1 2">ATCC 11539</strain>
    </source>
</reference>
<proteinExistence type="predicted"/>
<evidence type="ECO:0000313" key="1">
    <source>
        <dbReference type="EMBL" id="EPQ51556.1"/>
    </source>
</evidence>
<feature type="non-terminal residue" evidence="1">
    <location>
        <position position="106"/>
    </location>
</feature>
<protein>
    <submittedName>
        <fullName evidence="1">Uncharacterized protein</fullName>
    </submittedName>
</protein>
<organism evidence="1 2">
    <name type="scientific">Gloeophyllum trabeum (strain ATCC 11539 / FP-39264 / Madison 617)</name>
    <name type="common">Brown rot fungus</name>
    <dbReference type="NCBI Taxonomy" id="670483"/>
    <lineage>
        <taxon>Eukaryota</taxon>
        <taxon>Fungi</taxon>
        <taxon>Dikarya</taxon>
        <taxon>Basidiomycota</taxon>
        <taxon>Agaricomycotina</taxon>
        <taxon>Agaricomycetes</taxon>
        <taxon>Gloeophyllales</taxon>
        <taxon>Gloeophyllaceae</taxon>
        <taxon>Gloeophyllum</taxon>
    </lineage>
</organism>
<dbReference type="KEGG" id="gtr:GLOTRDRAFT_14080"/>
<evidence type="ECO:0000313" key="2">
    <source>
        <dbReference type="Proteomes" id="UP000030669"/>
    </source>
</evidence>
<gene>
    <name evidence="1" type="ORF">GLOTRDRAFT_14080</name>
</gene>
<dbReference type="AlphaFoldDB" id="S7PVA6"/>
<dbReference type="OMA" id="HANEHRA"/>